<evidence type="ECO:0000313" key="1">
    <source>
        <dbReference type="EMBL" id="GAA5133847.1"/>
    </source>
</evidence>
<name>A0ABP9NUP7_9BACT</name>
<dbReference type="RefSeq" id="WP_345734744.1">
    <property type="nucleotide sequence ID" value="NZ_BAABIA010000001.1"/>
</dbReference>
<keyword evidence="2" id="KW-1185">Reference proteome</keyword>
<accession>A0ABP9NUP7</accession>
<gene>
    <name evidence="1" type="ORF">GCM10023213_04450</name>
</gene>
<organism evidence="1 2">
    <name type="scientific">Prosthecobacter algae</name>
    <dbReference type="NCBI Taxonomy" id="1144682"/>
    <lineage>
        <taxon>Bacteria</taxon>
        <taxon>Pseudomonadati</taxon>
        <taxon>Verrucomicrobiota</taxon>
        <taxon>Verrucomicrobiia</taxon>
        <taxon>Verrucomicrobiales</taxon>
        <taxon>Verrucomicrobiaceae</taxon>
        <taxon>Prosthecobacter</taxon>
    </lineage>
</organism>
<proteinExistence type="predicted"/>
<dbReference type="Proteomes" id="UP001499852">
    <property type="component" value="Unassembled WGS sequence"/>
</dbReference>
<dbReference type="SUPFAM" id="SSF75011">
    <property type="entry name" value="3-carboxy-cis,cis-mucoante lactonizing enzyme"/>
    <property type="match status" value="1"/>
</dbReference>
<sequence>MNKLLPVFLLCLAALPCRGQKAARLEADKPVILADKRIHESSGLTRSQRHPGLFWTLNDSGGEPCLFAIDEKGQTRAKVRLPKAVNFDWEDLASGTDEEGRPCLLIADIGDNLKVRASLQIYRIPEPDLPKDPKKETESAEPEIWHLGYPDRRHNAECLLVHPQTQQVWILTKEENGESTLYELKGKRRSGAAMKLEKITTLSFPARSREGKRPGMASMTTGASISPDGKRLVIATYSYLHEWKLTPGQPLSKTLQSPALIIEPPLTRQMEGVCYDDDSATLWFTSEQLPTPLYRLRRK</sequence>
<protein>
    <recommendedName>
        <fullName evidence="3">Esterase-like activity of phytase family protein</fullName>
    </recommendedName>
</protein>
<dbReference type="EMBL" id="BAABIA010000001">
    <property type="protein sequence ID" value="GAA5133847.1"/>
    <property type="molecule type" value="Genomic_DNA"/>
</dbReference>
<evidence type="ECO:0008006" key="3">
    <source>
        <dbReference type="Google" id="ProtNLM"/>
    </source>
</evidence>
<reference evidence="2" key="1">
    <citation type="journal article" date="2019" name="Int. J. Syst. Evol. Microbiol.">
        <title>The Global Catalogue of Microorganisms (GCM) 10K type strain sequencing project: providing services to taxonomists for standard genome sequencing and annotation.</title>
        <authorList>
            <consortium name="The Broad Institute Genomics Platform"/>
            <consortium name="The Broad Institute Genome Sequencing Center for Infectious Disease"/>
            <person name="Wu L."/>
            <person name="Ma J."/>
        </authorList>
    </citation>
    <scope>NUCLEOTIDE SEQUENCE [LARGE SCALE GENOMIC DNA]</scope>
    <source>
        <strain evidence="2">JCM 18053</strain>
    </source>
</reference>
<evidence type="ECO:0000313" key="2">
    <source>
        <dbReference type="Proteomes" id="UP001499852"/>
    </source>
</evidence>
<comment type="caution">
    <text evidence="1">The sequence shown here is derived from an EMBL/GenBank/DDBJ whole genome shotgun (WGS) entry which is preliminary data.</text>
</comment>